<comment type="similarity">
    <text evidence="1">Belongs to the barstar family.</text>
</comment>
<gene>
    <name evidence="3" type="ORF">FCE95_04070</name>
</gene>
<organism evidence="3 4">
    <name type="scientific">Luteimonas gilva</name>
    <dbReference type="NCBI Taxonomy" id="2572684"/>
    <lineage>
        <taxon>Bacteria</taxon>
        <taxon>Pseudomonadati</taxon>
        <taxon>Pseudomonadota</taxon>
        <taxon>Gammaproteobacteria</taxon>
        <taxon>Lysobacterales</taxon>
        <taxon>Lysobacteraceae</taxon>
        <taxon>Luteimonas</taxon>
    </lineage>
</organism>
<reference evidence="3 4" key="1">
    <citation type="submission" date="2019-04" db="EMBL/GenBank/DDBJ databases">
        <title>Reference strain of H23.</title>
        <authorList>
            <person name="Luo X."/>
        </authorList>
    </citation>
    <scope>NUCLEOTIDE SEQUENCE [LARGE SCALE GENOMIC DNA]</scope>
    <source>
        <strain evidence="3 4">H23</strain>
    </source>
</reference>
<dbReference type="AlphaFoldDB" id="A0A4U5JUF1"/>
<name>A0A4U5JUF1_9GAMM</name>
<dbReference type="Proteomes" id="UP000308707">
    <property type="component" value="Unassembled WGS sequence"/>
</dbReference>
<protein>
    <submittedName>
        <fullName evidence="3">Barstar family protein</fullName>
    </submittedName>
</protein>
<feature type="domain" description="Barstar (barnase inhibitor)" evidence="2">
    <location>
        <begin position="39"/>
        <end position="133"/>
    </location>
</feature>
<keyword evidence="4" id="KW-1185">Reference proteome</keyword>
<proteinExistence type="inferred from homology"/>
<dbReference type="Pfam" id="PF01337">
    <property type="entry name" value="Barstar"/>
    <property type="match status" value="1"/>
</dbReference>
<dbReference type="CDD" id="cd05141">
    <property type="entry name" value="Barstar_evA4336-like"/>
    <property type="match status" value="1"/>
</dbReference>
<evidence type="ECO:0000313" key="4">
    <source>
        <dbReference type="Proteomes" id="UP000308707"/>
    </source>
</evidence>
<evidence type="ECO:0000313" key="3">
    <source>
        <dbReference type="EMBL" id="TKR33482.1"/>
    </source>
</evidence>
<sequence>MSESGFDLGLSDPQRAGVFLVAADDLTTLDALARDDGLRTWRIDLGECRNKATLLLRFATTMEFPGTFGRNWDALSDALRDLSWRPAGGYALFLEGATDLRAADAGAFDTLVDILAEASRAWAEQDVPFWAFVALPDDAFEAAV</sequence>
<evidence type="ECO:0000256" key="1">
    <source>
        <dbReference type="ARBA" id="ARBA00006845"/>
    </source>
</evidence>
<comment type="caution">
    <text evidence="3">The sequence shown here is derived from an EMBL/GenBank/DDBJ whole genome shotgun (WGS) entry which is preliminary data.</text>
</comment>
<dbReference type="InterPro" id="IPR035905">
    <property type="entry name" value="Barstar-like_sf"/>
</dbReference>
<dbReference type="OrthoDB" id="7575400at2"/>
<dbReference type="Gene3D" id="3.30.370.10">
    <property type="entry name" value="Barstar-like"/>
    <property type="match status" value="1"/>
</dbReference>
<dbReference type="InterPro" id="IPR000468">
    <property type="entry name" value="Barstar"/>
</dbReference>
<dbReference type="RefSeq" id="WP_137265690.1">
    <property type="nucleotide sequence ID" value="NZ_SZUA01000001.1"/>
</dbReference>
<evidence type="ECO:0000259" key="2">
    <source>
        <dbReference type="Pfam" id="PF01337"/>
    </source>
</evidence>
<dbReference type="EMBL" id="SZUA01000001">
    <property type="protein sequence ID" value="TKR33482.1"/>
    <property type="molecule type" value="Genomic_DNA"/>
</dbReference>
<accession>A0A4U5JUF1</accession>
<dbReference type="SUPFAM" id="SSF52038">
    <property type="entry name" value="Barstar-related"/>
    <property type="match status" value="1"/>
</dbReference>